<dbReference type="SUPFAM" id="SSF53300">
    <property type="entry name" value="vWA-like"/>
    <property type="match status" value="1"/>
</dbReference>
<dbReference type="PANTHER" id="PTHR13803:SF39">
    <property type="entry name" value="SECRETORY 24AB, ISOFORM A"/>
    <property type="match status" value="1"/>
</dbReference>
<evidence type="ECO:0000259" key="13">
    <source>
        <dbReference type="Pfam" id="PF04815"/>
    </source>
</evidence>
<feature type="compositionally biased region" description="Polar residues" evidence="10">
    <location>
        <begin position="58"/>
        <end position="77"/>
    </location>
</feature>
<evidence type="ECO:0000256" key="10">
    <source>
        <dbReference type="SAM" id="MobiDB-lite"/>
    </source>
</evidence>
<evidence type="ECO:0000256" key="2">
    <source>
        <dbReference type="ARBA" id="ARBA00004586"/>
    </source>
</evidence>
<dbReference type="InterPro" id="IPR036180">
    <property type="entry name" value="Gelsolin-like_dom_sf"/>
</dbReference>
<organism evidence="15">
    <name type="scientific">Rhodosorus marinus</name>
    <dbReference type="NCBI Taxonomy" id="101924"/>
    <lineage>
        <taxon>Eukaryota</taxon>
        <taxon>Rhodophyta</taxon>
        <taxon>Stylonematophyceae</taxon>
        <taxon>Stylonematales</taxon>
        <taxon>Stylonemataceae</taxon>
        <taxon>Rhodosorus</taxon>
    </lineage>
</organism>
<proteinExistence type="inferred from homology"/>
<dbReference type="GO" id="GO:0000149">
    <property type="term" value="F:SNARE binding"/>
    <property type="evidence" value="ECO:0007669"/>
    <property type="project" value="TreeGrafter"/>
</dbReference>
<comment type="similarity">
    <text evidence="3">Belongs to the SEC23/SEC24 family. SEC24 subfamily.</text>
</comment>
<dbReference type="GO" id="GO:0030127">
    <property type="term" value="C:COPII vesicle coat"/>
    <property type="evidence" value="ECO:0007669"/>
    <property type="project" value="InterPro"/>
</dbReference>
<dbReference type="InterPro" id="IPR029006">
    <property type="entry name" value="ADF-H/Gelsolin-like_dom_sf"/>
</dbReference>
<dbReference type="Pfam" id="PF04810">
    <property type="entry name" value="zf-Sec23_Sec24"/>
    <property type="match status" value="1"/>
</dbReference>
<feature type="region of interest" description="Disordered" evidence="10">
    <location>
        <begin position="1"/>
        <end position="28"/>
    </location>
</feature>
<keyword evidence="8" id="KW-0333">Golgi apparatus</keyword>
<feature type="region of interest" description="Disordered" evidence="10">
    <location>
        <begin position="57"/>
        <end position="125"/>
    </location>
</feature>
<evidence type="ECO:0000256" key="5">
    <source>
        <dbReference type="ARBA" id="ARBA00022824"/>
    </source>
</evidence>
<dbReference type="GO" id="GO:0008270">
    <property type="term" value="F:zinc ion binding"/>
    <property type="evidence" value="ECO:0007669"/>
    <property type="project" value="InterPro"/>
</dbReference>
<dbReference type="SUPFAM" id="SSF82754">
    <property type="entry name" value="C-terminal, gelsolin-like domain of Sec23/24"/>
    <property type="match status" value="1"/>
</dbReference>
<keyword evidence="6" id="KW-0931">ER-Golgi transport</keyword>
<dbReference type="SUPFAM" id="SSF82919">
    <property type="entry name" value="Zn-finger domain of Sec23/24"/>
    <property type="match status" value="1"/>
</dbReference>
<dbReference type="Gene3D" id="2.30.30.380">
    <property type="entry name" value="Zn-finger domain of Sec23/24"/>
    <property type="match status" value="1"/>
</dbReference>
<dbReference type="Gene3D" id="3.40.50.410">
    <property type="entry name" value="von Willebrand factor, type A domain"/>
    <property type="match status" value="1"/>
</dbReference>
<keyword evidence="9" id="KW-0472">Membrane</keyword>
<evidence type="ECO:0000256" key="7">
    <source>
        <dbReference type="ARBA" id="ARBA00022927"/>
    </source>
</evidence>
<keyword evidence="5" id="KW-0256">Endoplasmic reticulum</keyword>
<dbReference type="SUPFAM" id="SSF81995">
    <property type="entry name" value="beta-sandwich domain of Sec23/24"/>
    <property type="match status" value="1"/>
</dbReference>
<accession>A0A7S3A721</accession>
<keyword evidence="4" id="KW-0813">Transport</keyword>
<evidence type="ECO:0000313" key="15">
    <source>
        <dbReference type="EMBL" id="CAE0063586.1"/>
    </source>
</evidence>
<dbReference type="InterPro" id="IPR036465">
    <property type="entry name" value="vWFA_dom_sf"/>
</dbReference>
<evidence type="ECO:0000259" key="14">
    <source>
        <dbReference type="Pfam" id="PF08033"/>
    </source>
</evidence>
<dbReference type="InterPro" id="IPR006896">
    <property type="entry name" value="Sec23/24_trunk_dom"/>
</dbReference>
<dbReference type="AlphaFoldDB" id="A0A7S3A721"/>
<dbReference type="InterPro" id="IPR036175">
    <property type="entry name" value="Sec23/24_helical_dom_sf"/>
</dbReference>
<feature type="domain" description="Sec23/Sec24 helical" evidence="13">
    <location>
        <begin position="735"/>
        <end position="831"/>
    </location>
</feature>
<feature type="domain" description="Sec23/Sec24 trunk" evidence="12">
    <location>
        <begin position="387"/>
        <end position="635"/>
    </location>
</feature>
<dbReference type="Gene3D" id="3.40.20.10">
    <property type="entry name" value="Severin"/>
    <property type="match status" value="1"/>
</dbReference>
<feature type="compositionally biased region" description="Polar residues" evidence="10">
    <location>
        <begin position="9"/>
        <end position="28"/>
    </location>
</feature>
<feature type="domain" description="Zinc finger Sec23/Sec24-type" evidence="11">
    <location>
        <begin position="313"/>
        <end position="350"/>
    </location>
</feature>
<dbReference type="EMBL" id="HBHW01041160">
    <property type="protein sequence ID" value="CAE0063586.1"/>
    <property type="molecule type" value="Transcribed_RNA"/>
</dbReference>
<dbReference type="Pfam" id="PF04811">
    <property type="entry name" value="Sec23_trunk"/>
    <property type="match status" value="1"/>
</dbReference>
<dbReference type="GO" id="GO:0000139">
    <property type="term" value="C:Golgi membrane"/>
    <property type="evidence" value="ECO:0007669"/>
    <property type="project" value="UniProtKB-SubCell"/>
</dbReference>
<evidence type="ECO:0000256" key="9">
    <source>
        <dbReference type="ARBA" id="ARBA00023136"/>
    </source>
</evidence>
<dbReference type="Gene3D" id="2.60.40.1670">
    <property type="entry name" value="beta-sandwich domain of Sec23/24"/>
    <property type="match status" value="1"/>
</dbReference>
<dbReference type="GO" id="GO:0005789">
    <property type="term" value="C:endoplasmic reticulum membrane"/>
    <property type="evidence" value="ECO:0007669"/>
    <property type="project" value="UniProtKB-SubCell"/>
</dbReference>
<sequence>MVSRYPNPYLNQQQHESQGAPGSNDVTQNYQAANGVAGVPLAANQAYGQYAYTAQQAPTGNPQPAYQQDAYGQTASTGPPPSAAGYDVPQQGYIPPAAGQMDQQPNPYGHGGAPINGAHAQPPGGQQYAQYAQQDMNSMQHLTAQVQNMNMATAGQPQAAESIQPGMQPGFLPGMQPSMQPPMQGYVEEPTAPTMENAPRPRLESADVLARINDMDIKTPSVASFASSGMLQVDAMGRPIQGGAPQEQRWPATVACPRELYYNTSPRCARLTTNAFPNARSLAKKYGLPLGAVLQPMEDGAQLPVVNFGSGVVRCRRCRSYINFMCKFTQEGREWKCSMCMSMNKPASEYYAALDQQGYRVDVSRRPELFCSSYEVEAPTQYMVRPPMPPMYVFVLEVTPTAISSGLLNAAVAGIRDSLDLLPNSGRTRVGIITFDSSVHFYSFKGENHSELSTIVLPDINEVFLPTLTDRIAIPLHEGMEALKQLLDRLPEMYGGGGGAMASHATEKSAFGAALIYAQAIVEDTGGKIMAALCTRPKIGPGLTRDRSDNTALGTDRERHMLSPDSTFYKQKAVDLARVQATVDLIICTPTVGSFLDVATIAPLSKYSGGDLLYNPNFVIARDGHLLVESMKRMLGRETGWEAVMRIRASQGVRCKTFHGRFFLKSTDLLALPTVDPDKTFAVEFDYDDSLLEHSVFCVQIALLYTTSAGERRIRVHTIAIPVVSSVGELFSNADASATANVVARVAAENLKDKRLEDVRKSVSDTAVNALAVYKQSDMKHQSILGFLPESLSLYPLYIQGLLKTPLFSRDAFGLFGFRMDDKSALMHDMNVATSAMTTVMGYPTVLPLYPLEDYPEAGVYTEGENGVVAITLPPALPAMKACLRSNSALMIDDGITTIIWVGLDAVAGFSEVLVGTAETDLYSLGGACVYGDNEGDGGRVRAIIRNVRGLKRAGAPLLVVPSGSNLQARVDALMVEDRSGTQMSYVEFLVDLQSKVRRRAGTLKN</sequence>
<dbReference type="Gene3D" id="1.20.120.730">
    <property type="entry name" value="Sec23/Sec24 helical domain"/>
    <property type="match status" value="1"/>
</dbReference>
<dbReference type="InterPro" id="IPR006895">
    <property type="entry name" value="Znf_Sec23_Sec24"/>
</dbReference>
<name>A0A7S3A721_9RHOD</name>
<feature type="region of interest" description="Disordered" evidence="10">
    <location>
        <begin position="153"/>
        <end position="182"/>
    </location>
</feature>
<dbReference type="Pfam" id="PF04815">
    <property type="entry name" value="Sec23_helical"/>
    <property type="match status" value="1"/>
</dbReference>
<evidence type="ECO:0000259" key="11">
    <source>
        <dbReference type="Pfam" id="PF04810"/>
    </source>
</evidence>
<dbReference type="InterPro" id="IPR036174">
    <property type="entry name" value="Znf_Sec23_Sec24_sf"/>
</dbReference>
<evidence type="ECO:0000256" key="1">
    <source>
        <dbReference type="ARBA" id="ARBA00004394"/>
    </source>
</evidence>
<evidence type="ECO:0000256" key="4">
    <source>
        <dbReference type="ARBA" id="ARBA00022448"/>
    </source>
</evidence>
<protein>
    <submittedName>
        <fullName evidence="15">Uncharacterized protein</fullName>
    </submittedName>
</protein>
<keyword evidence="7" id="KW-0653">Protein transport</keyword>
<dbReference type="InterPro" id="IPR050550">
    <property type="entry name" value="SEC23_SEC24_subfamily"/>
</dbReference>
<reference evidence="15" key="1">
    <citation type="submission" date="2021-01" db="EMBL/GenBank/DDBJ databases">
        <authorList>
            <person name="Corre E."/>
            <person name="Pelletier E."/>
            <person name="Niang G."/>
            <person name="Scheremetjew M."/>
            <person name="Finn R."/>
            <person name="Kale V."/>
            <person name="Holt S."/>
            <person name="Cochrane G."/>
            <person name="Meng A."/>
            <person name="Brown T."/>
            <person name="Cohen L."/>
        </authorList>
    </citation>
    <scope>NUCLEOTIDE SEQUENCE</scope>
    <source>
        <strain evidence="15">CCMP 769</strain>
    </source>
</reference>
<dbReference type="GO" id="GO:0070971">
    <property type="term" value="C:endoplasmic reticulum exit site"/>
    <property type="evidence" value="ECO:0007669"/>
    <property type="project" value="TreeGrafter"/>
</dbReference>
<evidence type="ECO:0000256" key="3">
    <source>
        <dbReference type="ARBA" id="ARBA00008334"/>
    </source>
</evidence>
<dbReference type="Pfam" id="PF08033">
    <property type="entry name" value="Sec23_BS"/>
    <property type="match status" value="1"/>
</dbReference>
<comment type="subcellular location">
    <subcellularLocation>
        <location evidence="2">Endoplasmic reticulum membrane</location>
    </subcellularLocation>
    <subcellularLocation>
        <location evidence="1">Golgi apparatus membrane</location>
    </subcellularLocation>
</comment>
<dbReference type="InterPro" id="IPR012990">
    <property type="entry name" value="Beta-sandwich_Sec23_24"/>
</dbReference>
<evidence type="ECO:0000259" key="12">
    <source>
        <dbReference type="Pfam" id="PF04811"/>
    </source>
</evidence>
<evidence type="ECO:0000256" key="6">
    <source>
        <dbReference type="ARBA" id="ARBA00022892"/>
    </source>
</evidence>
<dbReference type="SUPFAM" id="SSF81811">
    <property type="entry name" value="Helical domain of Sec23/24"/>
    <property type="match status" value="1"/>
</dbReference>
<gene>
    <name evidence="15" type="ORF">RMAR00112_LOCUS31658</name>
</gene>
<dbReference type="PANTHER" id="PTHR13803">
    <property type="entry name" value="SEC24-RELATED PROTEIN"/>
    <property type="match status" value="1"/>
</dbReference>
<feature type="domain" description="Sec23/Sec24 beta-sandwich" evidence="14">
    <location>
        <begin position="640"/>
        <end position="724"/>
    </location>
</feature>
<evidence type="ECO:0000256" key="8">
    <source>
        <dbReference type="ARBA" id="ARBA00023034"/>
    </source>
</evidence>
<dbReference type="GO" id="GO:0090110">
    <property type="term" value="P:COPII-coated vesicle cargo loading"/>
    <property type="evidence" value="ECO:0007669"/>
    <property type="project" value="TreeGrafter"/>
</dbReference>
<dbReference type="InterPro" id="IPR006900">
    <property type="entry name" value="Sec23/24_helical_dom"/>
</dbReference>
<dbReference type="GO" id="GO:0006886">
    <property type="term" value="P:intracellular protein transport"/>
    <property type="evidence" value="ECO:0007669"/>
    <property type="project" value="InterPro"/>
</dbReference>